<accession>A0A7K0EQZ0</accession>
<dbReference type="EMBL" id="WJXZ01000014">
    <property type="protein sequence ID" value="MRS64224.1"/>
    <property type="molecule type" value="Genomic_DNA"/>
</dbReference>
<evidence type="ECO:0000313" key="1">
    <source>
        <dbReference type="EMBL" id="MRS64224.1"/>
    </source>
</evidence>
<reference evidence="1 2" key="1">
    <citation type="journal article" date="2018" name="Antonie Van Leeuwenhoek">
        <title>Larkinella terrae sp. nov., isolated from soil on Jeju Island, South Korea.</title>
        <authorList>
            <person name="Ten L.N."/>
            <person name="Jeon J."/>
            <person name="Park S.J."/>
            <person name="Park S."/>
            <person name="Lee S.Y."/>
            <person name="Kim M.K."/>
            <person name="Jung H.Y."/>
        </authorList>
    </citation>
    <scope>NUCLEOTIDE SEQUENCE [LARGE SCALE GENOMIC DNA]</scope>
    <source>
        <strain evidence="1 2">KCTC 52001</strain>
    </source>
</reference>
<name>A0A7K0EQZ0_9BACT</name>
<dbReference type="Proteomes" id="UP000441754">
    <property type="component" value="Unassembled WGS sequence"/>
</dbReference>
<evidence type="ECO:0000313" key="2">
    <source>
        <dbReference type="Proteomes" id="UP000441754"/>
    </source>
</evidence>
<protein>
    <submittedName>
        <fullName evidence="1">Uncharacterized protein</fullName>
    </submittedName>
</protein>
<keyword evidence="2" id="KW-1185">Reference proteome</keyword>
<dbReference type="OrthoDB" id="9779074at2"/>
<proteinExistence type="predicted"/>
<dbReference type="RefSeq" id="WP_154177586.1">
    <property type="nucleotide sequence ID" value="NZ_WJXZ01000014.1"/>
</dbReference>
<organism evidence="1 2">
    <name type="scientific">Larkinella terrae</name>
    <dbReference type="NCBI Taxonomy" id="2025311"/>
    <lineage>
        <taxon>Bacteria</taxon>
        <taxon>Pseudomonadati</taxon>
        <taxon>Bacteroidota</taxon>
        <taxon>Cytophagia</taxon>
        <taxon>Cytophagales</taxon>
        <taxon>Spirosomataceae</taxon>
        <taxon>Larkinella</taxon>
    </lineage>
</organism>
<dbReference type="AlphaFoldDB" id="A0A7K0EQZ0"/>
<sequence length="74" mass="8368">MPFTNLSDDERSSVCEGIMDEVHRSVSQIKNLKVISCLSSDQYKDTKKSIRQIGDELQVANILKDRVLKTGNQL</sequence>
<gene>
    <name evidence="1" type="ORF">GJJ30_23200</name>
</gene>
<comment type="caution">
    <text evidence="1">The sequence shown here is derived from an EMBL/GenBank/DDBJ whole genome shotgun (WGS) entry which is preliminary data.</text>
</comment>